<feature type="domain" description="HTH tetR-type" evidence="5">
    <location>
        <begin position="17"/>
        <end position="76"/>
    </location>
</feature>
<dbReference type="Pfam" id="PF00440">
    <property type="entry name" value="TetR_N"/>
    <property type="match status" value="1"/>
</dbReference>
<dbReference type="SUPFAM" id="SSF48498">
    <property type="entry name" value="Tetracyclin repressor-like, C-terminal domain"/>
    <property type="match status" value="1"/>
</dbReference>
<dbReference type="InterPro" id="IPR036271">
    <property type="entry name" value="Tet_transcr_reg_TetR-rel_C_sf"/>
</dbReference>
<sequence>MVELAETAPRQLRAHARRNRDRILAVARDAFANRNGDISLNEVARRAGVGTGTLFRHFPNRDALLEALMHDRTEALCTEAERLLGVPADDAGSALFEWLTDLVDHVAAYQGVSAVLLAEQDADSALHAACHAVDQAATSLLRRAQQTGAVRADLAPDELISLIGAISWVKEQAPDRDAHVRALLTVMIDGLRTSPPRTRSASAR</sequence>
<evidence type="ECO:0000256" key="4">
    <source>
        <dbReference type="PROSITE-ProRule" id="PRU00335"/>
    </source>
</evidence>
<dbReference type="InterPro" id="IPR050109">
    <property type="entry name" value="HTH-type_TetR-like_transc_reg"/>
</dbReference>
<accession>A0ABT0K2R8</accession>
<evidence type="ECO:0000313" key="7">
    <source>
        <dbReference type="Proteomes" id="UP001201873"/>
    </source>
</evidence>
<dbReference type="InterPro" id="IPR009057">
    <property type="entry name" value="Homeodomain-like_sf"/>
</dbReference>
<dbReference type="Gene3D" id="1.10.357.10">
    <property type="entry name" value="Tetracycline Repressor, domain 2"/>
    <property type="match status" value="1"/>
</dbReference>
<organism evidence="6 7">
    <name type="scientific">Frankia umida</name>
    <dbReference type="NCBI Taxonomy" id="573489"/>
    <lineage>
        <taxon>Bacteria</taxon>
        <taxon>Bacillati</taxon>
        <taxon>Actinomycetota</taxon>
        <taxon>Actinomycetes</taxon>
        <taxon>Frankiales</taxon>
        <taxon>Frankiaceae</taxon>
        <taxon>Frankia</taxon>
    </lineage>
</organism>
<feature type="DNA-binding region" description="H-T-H motif" evidence="4">
    <location>
        <begin position="39"/>
        <end position="58"/>
    </location>
</feature>
<evidence type="ECO:0000256" key="2">
    <source>
        <dbReference type="ARBA" id="ARBA00023125"/>
    </source>
</evidence>
<name>A0ABT0K2R8_9ACTN</name>
<protein>
    <submittedName>
        <fullName evidence="6">TetR/AcrR family transcriptional regulator</fullName>
    </submittedName>
</protein>
<keyword evidence="3" id="KW-0804">Transcription</keyword>
<evidence type="ECO:0000256" key="3">
    <source>
        <dbReference type="ARBA" id="ARBA00023163"/>
    </source>
</evidence>
<dbReference type="PROSITE" id="PS50977">
    <property type="entry name" value="HTH_TETR_2"/>
    <property type="match status" value="1"/>
</dbReference>
<dbReference type="PANTHER" id="PTHR30055:SF234">
    <property type="entry name" value="HTH-TYPE TRANSCRIPTIONAL REGULATOR BETI"/>
    <property type="match status" value="1"/>
</dbReference>
<dbReference type="RefSeq" id="WP_248826187.1">
    <property type="nucleotide sequence ID" value="NZ_JALKFT010000025.1"/>
</dbReference>
<proteinExistence type="predicted"/>
<gene>
    <name evidence="6" type="ORF">MXD59_20030</name>
</gene>
<evidence type="ECO:0000259" key="5">
    <source>
        <dbReference type="PROSITE" id="PS50977"/>
    </source>
</evidence>
<dbReference type="SUPFAM" id="SSF46689">
    <property type="entry name" value="Homeodomain-like"/>
    <property type="match status" value="1"/>
</dbReference>
<keyword evidence="7" id="KW-1185">Reference proteome</keyword>
<dbReference type="InterPro" id="IPR049445">
    <property type="entry name" value="TetR_SbtR-like_C"/>
</dbReference>
<keyword evidence="1" id="KW-0805">Transcription regulation</keyword>
<reference evidence="6 7" key="1">
    <citation type="submission" date="2022-04" db="EMBL/GenBank/DDBJ databases">
        <title>Genome diversity in the genus Frankia.</title>
        <authorList>
            <person name="Carlos-Shanley C."/>
            <person name="Hahn D."/>
        </authorList>
    </citation>
    <scope>NUCLEOTIDE SEQUENCE [LARGE SCALE GENOMIC DNA]</scope>
    <source>
        <strain evidence="6 7">Ag45/Mut15</strain>
    </source>
</reference>
<evidence type="ECO:0000256" key="1">
    <source>
        <dbReference type="ARBA" id="ARBA00023015"/>
    </source>
</evidence>
<comment type="caution">
    <text evidence="6">The sequence shown here is derived from an EMBL/GenBank/DDBJ whole genome shotgun (WGS) entry which is preliminary data.</text>
</comment>
<dbReference type="PANTHER" id="PTHR30055">
    <property type="entry name" value="HTH-TYPE TRANSCRIPTIONAL REGULATOR RUTR"/>
    <property type="match status" value="1"/>
</dbReference>
<dbReference type="InterPro" id="IPR001647">
    <property type="entry name" value="HTH_TetR"/>
</dbReference>
<dbReference type="PRINTS" id="PR00455">
    <property type="entry name" value="HTHTETR"/>
</dbReference>
<dbReference type="Proteomes" id="UP001201873">
    <property type="component" value="Unassembled WGS sequence"/>
</dbReference>
<dbReference type="Pfam" id="PF21597">
    <property type="entry name" value="TetR_C_43"/>
    <property type="match status" value="1"/>
</dbReference>
<evidence type="ECO:0000313" key="6">
    <source>
        <dbReference type="EMBL" id="MCK9878032.1"/>
    </source>
</evidence>
<dbReference type="EMBL" id="JALKFT010000025">
    <property type="protein sequence ID" value="MCK9878032.1"/>
    <property type="molecule type" value="Genomic_DNA"/>
</dbReference>
<keyword evidence="2 4" id="KW-0238">DNA-binding</keyword>